<dbReference type="EC" id="3.2.1.-" evidence="12"/>
<dbReference type="Gene3D" id="3.20.20.40">
    <property type="entry name" value="1, 4-beta cellobiohydrolase"/>
    <property type="match status" value="1"/>
</dbReference>
<feature type="binding site" evidence="9">
    <location>
        <position position="320"/>
    </location>
    <ligand>
        <name>substrate</name>
    </ligand>
</feature>
<evidence type="ECO:0000256" key="3">
    <source>
        <dbReference type="ARBA" id="ARBA00023001"/>
    </source>
</evidence>
<feature type="binding site" evidence="9">
    <location>
        <position position="220"/>
    </location>
    <ligand>
        <name>substrate</name>
    </ligand>
</feature>
<dbReference type="GO" id="GO:0004553">
    <property type="term" value="F:hydrolase activity, hydrolyzing O-glycosyl compounds"/>
    <property type="evidence" value="ECO:0007669"/>
    <property type="project" value="InterPro"/>
</dbReference>
<evidence type="ECO:0000256" key="12">
    <source>
        <dbReference type="RuleBase" id="RU361186"/>
    </source>
</evidence>
<dbReference type="PRINTS" id="PR00733">
    <property type="entry name" value="GLHYDRLASE6"/>
</dbReference>
<evidence type="ECO:0000256" key="6">
    <source>
        <dbReference type="ARBA" id="ARBA00023295"/>
    </source>
</evidence>
<accession>A0A1I6W2M0</accession>
<dbReference type="AlphaFoldDB" id="A0A1I6W2M0"/>
<evidence type="ECO:0000313" key="14">
    <source>
        <dbReference type="Proteomes" id="UP000198873"/>
    </source>
</evidence>
<dbReference type="EMBL" id="FPAB01000012">
    <property type="protein sequence ID" value="SFT20222.1"/>
    <property type="molecule type" value="Genomic_DNA"/>
</dbReference>
<dbReference type="InterPro" id="IPR001524">
    <property type="entry name" value="Glyco_hydro_6_CS"/>
</dbReference>
<dbReference type="Proteomes" id="UP000198873">
    <property type="component" value="Unassembled WGS sequence"/>
</dbReference>
<evidence type="ECO:0000256" key="7">
    <source>
        <dbReference type="ARBA" id="ARBA00023326"/>
    </source>
</evidence>
<evidence type="ECO:0000313" key="13">
    <source>
        <dbReference type="EMBL" id="SFT20222.1"/>
    </source>
</evidence>
<keyword evidence="6 12" id="KW-0326">Glycosidase</keyword>
<protein>
    <recommendedName>
        <fullName evidence="12">Glucanase</fullName>
        <ecNumber evidence="12">3.2.1.-</ecNumber>
    </recommendedName>
</protein>
<keyword evidence="5 12" id="KW-0119">Carbohydrate metabolism</keyword>
<keyword evidence="7 12" id="KW-0624">Polysaccharide degradation</keyword>
<feature type="binding site" evidence="9">
    <location>
        <position position="288"/>
    </location>
    <ligand>
        <name>substrate</name>
    </ligand>
</feature>
<dbReference type="Pfam" id="PF01341">
    <property type="entry name" value="Glyco_hydro_6"/>
    <property type="match status" value="1"/>
</dbReference>
<keyword evidence="4" id="KW-1015">Disulfide bond</keyword>
<dbReference type="PANTHER" id="PTHR34876:SF4">
    <property type="entry name" value="1,4-BETA-D-GLUCAN CELLOBIOHYDROLASE C-RELATED"/>
    <property type="match status" value="1"/>
</dbReference>
<feature type="binding site" evidence="9">
    <location>
        <position position="99"/>
    </location>
    <ligand>
        <name>substrate</name>
    </ligand>
</feature>
<comment type="similarity">
    <text evidence="12">Belongs to the glycosyl hydrolase family 6.</text>
</comment>
<evidence type="ECO:0000256" key="4">
    <source>
        <dbReference type="ARBA" id="ARBA00023157"/>
    </source>
</evidence>
<evidence type="ECO:0000256" key="1">
    <source>
        <dbReference type="ARBA" id="ARBA00022729"/>
    </source>
</evidence>
<evidence type="ECO:0000256" key="11">
    <source>
        <dbReference type="PROSITE-ProRule" id="PRU10057"/>
    </source>
</evidence>
<feature type="active site" description="Proton acceptor" evidence="8">
    <location>
        <position position="322"/>
    </location>
</feature>
<evidence type="ECO:0000256" key="5">
    <source>
        <dbReference type="ARBA" id="ARBA00023277"/>
    </source>
</evidence>
<feature type="active site" evidence="10">
    <location>
        <position position="137"/>
    </location>
</feature>
<feature type="active site" description="Proton donor" evidence="8 11">
    <location>
        <position position="175"/>
    </location>
</feature>
<feature type="binding site" evidence="9">
    <location>
        <position position="217"/>
    </location>
    <ligand>
        <name>substrate</name>
    </ligand>
</feature>
<dbReference type="RefSeq" id="WP_254791726.1">
    <property type="nucleotide sequence ID" value="NZ_FPAB01000012.1"/>
</dbReference>
<dbReference type="PROSITE" id="PS00656">
    <property type="entry name" value="GLYCOSYL_HYDROL_F6_2"/>
    <property type="match status" value="1"/>
</dbReference>
<name>A0A1I6W2M0_9ACTN</name>
<evidence type="ECO:0000256" key="10">
    <source>
        <dbReference type="PROSITE-ProRule" id="PRU10056"/>
    </source>
</evidence>
<dbReference type="GO" id="GO:0030245">
    <property type="term" value="P:cellulose catabolic process"/>
    <property type="evidence" value="ECO:0007669"/>
    <property type="project" value="UniProtKB-KW"/>
</dbReference>
<feature type="binding site" evidence="9">
    <location>
        <position position="247"/>
    </location>
    <ligand>
        <name>substrate</name>
    </ligand>
</feature>
<keyword evidence="2 12" id="KW-0378">Hydrolase</keyword>
<organism evidence="13 14">
    <name type="scientific">Streptomyces harbinensis</name>
    <dbReference type="NCBI Taxonomy" id="1176198"/>
    <lineage>
        <taxon>Bacteria</taxon>
        <taxon>Bacillati</taxon>
        <taxon>Actinomycetota</taxon>
        <taxon>Actinomycetes</taxon>
        <taxon>Kitasatosporales</taxon>
        <taxon>Streptomycetaceae</taxon>
        <taxon>Streptomyces</taxon>
    </lineage>
</organism>
<evidence type="ECO:0000256" key="2">
    <source>
        <dbReference type="ARBA" id="ARBA00022801"/>
    </source>
</evidence>
<keyword evidence="14" id="KW-1185">Reference proteome</keyword>
<reference evidence="14" key="1">
    <citation type="submission" date="2016-10" db="EMBL/GenBank/DDBJ databases">
        <authorList>
            <person name="Varghese N."/>
            <person name="Submissions S."/>
        </authorList>
    </citation>
    <scope>NUCLEOTIDE SEQUENCE [LARGE SCALE GENOMIC DNA]</scope>
    <source>
        <strain evidence="14">CGMCC 4.7047</strain>
    </source>
</reference>
<dbReference type="InterPro" id="IPR036434">
    <property type="entry name" value="Beta_cellobiohydrolase_sf"/>
</dbReference>
<dbReference type="PANTHER" id="PTHR34876">
    <property type="match status" value="1"/>
</dbReference>
<dbReference type="PROSITE" id="PS00655">
    <property type="entry name" value="GLYCOSYL_HYDROL_F6_1"/>
    <property type="match status" value="1"/>
</dbReference>
<dbReference type="PIRSF" id="PIRSF001100">
    <property type="entry name" value="Beta_cellobiohydrolase"/>
    <property type="match status" value="1"/>
</dbReference>
<proteinExistence type="inferred from homology"/>
<evidence type="ECO:0000256" key="8">
    <source>
        <dbReference type="PIRSR" id="PIRSR001100-1"/>
    </source>
</evidence>
<gene>
    <name evidence="13" type="ORF">SAMN05444716_11215</name>
</gene>
<keyword evidence="1" id="KW-0732">Signal</keyword>
<dbReference type="SUPFAM" id="SSF51989">
    <property type="entry name" value="Glycosyl hydrolases family 6, cellulases"/>
    <property type="match status" value="1"/>
</dbReference>
<keyword evidence="3 12" id="KW-0136">Cellulose degradation</keyword>
<evidence type="ECO:0000256" key="9">
    <source>
        <dbReference type="PIRSR" id="PIRSR001100-2"/>
    </source>
</evidence>
<feature type="binding site" evidence="9">
    <location>
        <position position="316"/>
    </location>
    <ligand>
        <name>substrate</name>
    </ligand>
</feature>
<dbReference type="STRING" id="1176198.SAMN05444716_11215"/>
<sequence>MRTPHLPHARSRNRSPRPRLLFAAAAATLGGLLSLGLLAPAQGATAPPQEASGTAADLPQDTVFHNYPGAVHEWVAANPGDARQQLIESRIASQPQAIWFATYQPTSVTQDVAAVTGAAEAAGEVPVLVPYVLPDRDCGGASAGGAPDFPSYLSWTHGFAAGLGSGPAVVILEPDAIALTDCLDDAQLRARYAALGEAADIIRAANPQARVYFDAGHSAWHSPSTIAQRLRDAGVEAGNGIYTNTSNYRTTADETAFAEAVLGELGDAQLGAVIDTSRNGNGPSGSEWCDPVGRLVGESPTVNTGSARVDAYLWIKRPGELDGCAGPAGQFSPDYAYELAGG</sequence>
<dbReference type="InterPro" id="IPR016288">
    <property type="entry name" value="Beta_cellobiohydrolase"/>
</dbReference>